<dbReference type="PANTHER" id="PTHR14678:SF1">
    <property type="entry name" value="ZINC FINGER PROTEIN 750"/>
    <property type="match status" value="1"/>
</dbReference>
<keyword evidence="3" id="KW-0863">Zinc-finger</keyword>
<evidence type="ECO:0000256" key="3">
    <source>
        <dbReference type="ARBA" id="ARBA00022771"/>
    </source>
</evidence>
<feature type="compositionally biased region" description="Basic residues" evidence="11">
    <location>
        <begin position="466"/>
        <end position="486"/>
    </location>
</feature>
<feature type="region of interest" description="Disordered" evidence="11">
    <location>
        <begin position="409"/>
        <end position="486"/>
    </location>
</feature>
<feature type="compositionally biased region" description="Basic and acidic residues" evidence="11">
    <location>
        <begin position="280"/>
        <end position="295"/>
    </location>
</feature>
<dbReference type="GO" id="GO:0000978">
    <property type="term" value="F:RNA polymerase II cis-regulatory region sequence-specific DNA binding"/>
    <property type="evidence" value="ECO:0007669"/>
    <property type="project" value="TreeGrafter"/>
</dbReference>
<evidence type="ECO:0000313" key="14">
    <source>
        <dbReference type="Proteomes" id="UP000694427"/>
    </source>
</evidence>
<dbReference type="Proteomes" id="UP000694427">
    <property type="component" value="Unplaced"/>
</dbReference>
<keyword evidence="7" id="KW-0010">Activator</keyword>
<dbReference type="PANTHER" id="PTHR14678">
    <property type="entry name" value="PROLINE-RICH PROTEIN 35-RELATED"/>
    <property type="match status" value="1"/>
</dbReference>
<feature type="compositionally biased region" description="Polar residues" evidence="11">
    <location>
        <begin position="442"/>
        <end position="465"/>
    </location>
</feature>
<feature type="compositionally biased region" description="Basic and acidic residues" evidence="11">
    <location>
        <begin position="304"/>
        <end position="317"/>
    </location>
</feature>
<feature type="region of interest" description="Disordered" evidence="11">
    <location>
        <begin position="98"/>
        <end position="142"/>
    </location>
</feature>
<evidence type="ECO:0000256" key="1">
    <source>
        <dbReference type="ARBA" id="ARBA00004123"/>
    </source>
</evidence>
<evidence type="ECO:0000256" key="10">
    <source>
        <dbReference type="ARBA" id="ARBA00040216"/>
    </source>
</evidence>
<dbReference type="GO" id="GO:1990841">
    <property type="term" value="F:promoter-specific chromatin binding"/>
    <property type="evidence" value="ECO:0007669"/>
    <property type="project" value="TreeGrafter"/>
</dbReference>
<keyword evidence="9" id="KW-0539">Nucleus</keyword>
<name>A0A8C1MQG8_CYPCA</name>
<reference evidence="13" key="1">
    <citation type="submission" date="2025-08" db="UniProtKB">
        <authorList>
            <consortium name="Ensembl"/>
        </authorList>
    </citation>
    <scope>IDENTIFICATION</scope>
</reference>
<evidence type="ECO:0000256" key="6">
    <source>
        <dbReference type="ARBA" id="ARBA00023015"/>
    </source>
</evidence>
<evidence type="ECO:0000259" key="12">
    <source>
        <dbReference type="Pfam" id="PF15269"/>
    </source>
</evidence>
<keyword evidence="6" id="KW-0805">Transcription regulation</keyword>
<sequence>MSHSSLCRIIDVLLVGKRVNSSSFSTVVGSSSATPCALSVTMSIAEKARKPKKPHYVPRPPGKPFRYQCFQCPFTCNQKSHLFNHMKHNLCHASISVSSGRREPSSPEPSRPPDVCEETSSPVWRPQVLRPHGPGSVWRSPATLQNEPHLQERAEGFPCHPGFRSHAAPAGFLPLYPHYQPYILGLCPQMLFPMGEECLRYYHLIPAHSYGPPEQSLPSPYSVMDVGSAYDPYALGVNLKEVQVSPQTGRSAAGSPDRPNPSHDSQHTQDERGAAPASQSEERGGAIRAQEDRRLPQRASSASRKMERRGNDSKNDRFDEDILVPLNLSRRDSPLNLSVMTRSDTQSPSSLMNEGIVGTVTSQEDDHLSVEKTAAFALCQLAQSSVSHLSRNISYSDSSVCQEQETNLLTSAQSPASDVSEAASTDSKPTPGVKPGGAVEDSTPSADDTEVSGPSSNIPHQTWTKRQGKHNLKRKQKHNLRKRICH</sequence>
<keyword evidence="8" id="KW-0804">Transcription</keyword>
<evidence type="ECO:0000256" key="8">
    <source>
        <dbReference type="ARBA" id="ARBA00023163"/>
    </source>
</evidence>
<feature type="compositionally biased region" description="Basic and acidic residues" evidence="11">
    <location>
        <begin position="260"/>
        <end position="273"/>
    </location>
</feature>
<evidence type="ECO:0000256" key="9">
    <source>
        <dbReference type="ARBA" id="ARBA00023242"/>
    </source>
</evidence>
<evidence type="ECO:0000256" key="2">
    <source>
        <dbReference type="ARBA" id="ARBA00022723"/>
    </source>
</evidence>
<keyword evidence="4" id="KW-0221">Differentiation</keyword>
<evidence type="ECO:0000256" key="11">
    <source>
        <dbReference type="SAM" id="MobiDB-lite"/>
    </source>
</evidence>
<dbReference type="Ensembl" id="ENSCCRT00010087498.1">
    <property type="protein sequence ID" value="ENSCCRP00010078851.1"/>
    <property type="gene ID" value="ENSCCRG00010034482.1"/>
</dbReference>
<evidence type="ECO:0000256" key="7">
    <source>
        <dbReference type="ARBA" id="ARBA00023159"/>
    </source>
</evidence>
<dbReference type="GO" id="GO:0008544">
    <property type="term" value="P:epidermis development"/>
    <property type="evidence" value="ECO:0007669"/>
    <property type="project" value="TreeGrafter"/>
</dbReference>
<evidence type="ECO:0000256" key="5">
    <source>
        <dbReference type="ARBA" id="ARBA00022833"/>
    </source>
</evidence>
<dbReference type="GO" id="GO:0008270">
    <property type="term" value="F:zinc ion binding"/>
    <property type="evidence" value="ECO:0007669"/>
    <property type="project" value="UniProtKB-KW"/>
</dbReference>
<proteinExistence type="predicted"/>
<protein>
    <recommendedName>
        <fullName evidence="10">Zinc finger protein 750</fullName>
    </recommendedName>
</protein>
<accession>A0A8C1MQG8</accession>
<keyword evidence="14" id="KW-1185">Reference proteome</keyword>
<evidence type="ECO:0000313" key="13">
    <source>
        <dbReference type="Ensembl" id="ENSCCRP00010078851.1"/>
    </source>
</evidence>
<keyword evidence="2" id="KW-0479">Metal-binding</keyword>
<feature type="region of interest" description="Disordered" evidence="11">
    <location>
        <begin position="244"/>
        <end position="318"/>
    </location>
</feature>
<feature type="compositionally biased region" description="Polar residues" evidence="11">
    <location>
        <begin position="409"/>
        <end position="428"/>
    </location>
</feature>
<reference evidence="13" key="2">
    <citation type="submission" date="2025-09" db="UniProtKB">
        <authorList>
            <consortium name="Ensembl"/>
        </authorList>
    </citation>
    <scope>IDENTIFICATION</scope>
</reference>
<organism evidence="13 14">
    <name type="scientific">Cyprinus carpio</name>
    <name type="common">Common carp</name>
    <dbReference type="NCBI Taxonomy" id="7962"/>
    <lineage>
        <taxon>Eukaryota</taxon>
        <taxon>Metazoa</taxon>
        <taxon>Chordata</taxon>
        <taxon>Craniata</taxon>
        <taxon>Vertebrata</taxon>
        <taxon>Euteleostomi</taxon>
        <taxon>Actinopterygii</taxon>
        <taxon>Neopterygii</taxon>
        <taxon>Teleostei</taxon>
        <taxon>Ostariophysi</taxon>
        <taxon>Cypriniformes</taxon>
        <taxon>Cyprinidae</taxon>
        <taxon>Cyprininae</taxon>
        <taxon>Cyprinus</taxon>
    </lineage>
</organism>
<dbReference type="Pfam" id="PF15269">
    <property type="entry name" value="zf-C2H2_7"/>
    <property type="match status" value="1"/>
</dbReference>
<dbReference type="GO" id="GO:0001228">
    <property type="term" value="F:DNA-binding transcription activator activity, RNA polymerase II-specific"/>
    <property type="evidence" value="ECO:0007669"/>
    <property type="project" value="TreeGrafter"/>
</dbReference>
<comment type="subcellular location">
    <subcellularLocation>
        <location evidence="1">Nucleus</location>
    </subcellularLocation>
</comment>
<keyword evidence="5" id="KW-0862">Zinc</keyword>
<dbReference type="InterPro" id="IPR039064">
    <property type="entry name" value="ZNF750_Znf"/>
</dbReference>
<dbReference type="GO" id="GO:0030154">
    <property type="term" value="P:cell differentiation"/>
    <property type="evidence" value="ECO:0007669"/>
    <property type="project" value="UniProtKB-KW"/>
</dbReference>
<evidence type="ECO:0000256" key="4">
    <source>
        <dbReference type="ARBA" id="ARBA00022782"/>
    </source>
</evidence>
<feature type="domain" description="Zinc finger protein 750-like zinc finger" evidence="12">
    <location>
        <begin position="48"/>
        <end position="99"/>
    </location>
</feature>
<dbReference type="GO" id="GO:0005634">
    <property type="term" value="C:nucleus"/>
    <property type="evidence" value="ECO:0007669"/>
    <property type="project" value="UniProtKB-SubCell"/>
</dbReference>
<dbReference type="AlphaFoldDB" id="A0A8C1MQG8"/>
<dbReference type="InterPro" id="IPR039363">
    <property type="entry name" value="ZNF750"/>
</dbReference>